<feature type="compositionally biased region" description="Basic residues" evidence="1">
    <location>
        <begin position="217"/>
        <end position="228"/>
    </location>
</feature>
<comment type="caution">
    <text evidence="3">The sequence shown here is derived from an EMBL/GenBank/DDBJ whole genome shotgun (WGS) entry which is preliminary data.</text>
</comment>
<reference evidence="3 4" key="1">
    <citation type="submission" date="2017-08" db="EMBL/GenBank/DDBJ databases">
        <title>Fine stratification of microbial communities through a metagenomic profile of the photic zone.</title>
        <authorList>
            <person name="Haro-Moreno J.M."/>
            <person name="Lopez-Perez M."/>
            <person name="De La Torre J."/>
            <person name="Picazo A."/>
            <person name="Camacho A."/>
            <person name="Rodriguez-Valera F."/>
        </authorList>
    </citation>
    <scope>NUCLEOTIDE SEQUENCE [LARGE SCALE GENOMIC DNA]</scope>
    <source>
        <strain evidence="3">MED-G24</strain>
    </source>
</reference>
<dbReference type="PANTHER" id="PTHR34322:SF2">
    <property type="entry name" value="TRANSPOSASE IS200-LIKE DOMAIN-CONTAINING PROTEIN"/>
    <property type="match status" value="1"/>
</dbReference>
<dbReference type="SUPFAM" id="SSF143422">
    <property type="entry name" value="Transposase IS200-like"/>
    <property type="match status" value="1"/>
</dbReference>
<dbReference type="GO" id="GO:0006313">
    <property type="term" value="P:DNA transposition"/>
    <property type="evidence" value="ECO:0007669"/>
    <property type="project" value="InterPro"/>
</dbReference>
<protein>
    <submittedName>
        <fullName evidence="3">Addiction module toxin RelE</fullName>
    </submittedName>
</protein>
<dbReference type="GO" id="GO:0004803">
    <property type="term" value="F:transposase activity"/>
    <property type="evidence" value="ECO:0007669"/>
    <property type="project" value="InterPro"/>
</dbReference>
<evidence type="ECO:0000313" key="4">
    <source>
        <dbReference type="Proteomes" id="UP000219327"/>
    </source>
</evidence>
<name>A0A2A5WIY8_9GAMM</name>
<dbReference type="Gene3D" id="3.30.70.1290">
    <property type="entry name" value="Transposase IS200-like"/>
    <property type="match status" value="1"/>
</dbReference>
<dbReference type="EMBL" id="NTKD01000072">
    <property type="protein sequence ID" value="PDH36218.1"/>
    <property type="molecule type" value="Genomic_DNA"/>
</dbReference>
<dbReference type="SMART" id="SM01321">
    <property type="entry name" value="Y1_Tnp"/>
    <property type="match status" value="1"/>
</dbReference>
<feature type="region of interest" description="Disordered" evidence="1">
    <location>
        <begin position="208"/>
        <end position="230"/>
    </location>
</feature>
<proteinExistence type="predicted"/>
<dbReference type="InterPro" id="IPR036515">
    <property type="entry name" value="Transposase_17_sf"/>
</dbReference>
<organism evidence="3 4">
    <name type="scientific">OM182 bacterium MED-G24</name>
    <dbReference type="NCBI Taxonomy" id="1986255"/>
    <lineage>
        <taxon>Bacteria</taxon>
        <taxon>Pseudomonadati</taxon>
        <taxon>Pseudomonadota</taxon>
        <taxon>Gammaproteobacteria</taxon>
        <taxon>OMG group</taxon>
        <taxon>OM182 clade</taxon>
    </lineage>
</organism>
<evidence type="ECO:0000259" key="2">
    <source>
        <dbReference type="SMART" id="SM01321"/>
    </source>
</evidence>
<evidence type="ECO:0000256" key="1">
    <source>
        <dbReference type="SAM" id="MobiDB-lite"/>
    </source>
</evidence>
<accession>A0A2A5WIY8</accession>
<evidence type="ECO:0000313" key="3">
    <source>
        <dbReference type="EMBL" id="PDH36218.1"/>
    </source>
</evidence>
<dbReference type="InterPro" id="IPR002686">
    <property type="entry name" value="Transposase_17"/>
</dbReference>
<dbReference type="Proteomes" id="UP000219327">
    <property type="component" value="Unassembled WGS sequence"/>
</dbReference>
<dbReference type="Pfam" id="PF01797">
    <property type="entry name" value="Y1_Tnp"/>
    <property type="match status" value="1"/>
</dbReference>
<sequence>MSRPVRIEFPGASYHVTSRCSDDTQVFLDDEDRVAFLQILSMVVARFNWVLHTYTLHDHHYQLVLEVPSANLSRGMRQLNGVYTQHYNRRHDDQGSLFQGRFKSVLFEPETFLVDLCRHVILQPVREEPPQRLASYKWSSHRAMSGAIKAPEYLHTETLLSRFGRRKAVAQRKYKDYVKAGATDASPLSARSSQVLLGSPDFVAEMEQRLSGEKTAKRGPRRAGRRRSLNTLFRDVDNKTRAERNEMILRAHLDHAYTLMEIGEHLGIHYTTVSKVVNR</sequence>
<gene>
    <name evidence="3" type="ORF">CNE99_10000</name>
</gene>
<dbReference type="AlphaFoldDB" id="A0A2A5WIY8"/>
<feature type="domain" description="Transposase IS200-like" evidence="2">
    <location>
        <begin position="9"/>
        <end position="123"/>
    </location>
</feature>
<dbReference type="PANTHER" id="PTHR34322">
    <property type="entry name" value="TRANSPOSASE, Y1_TNP DOMAIN-CONTAINING"/>
    <property type="match status" value="1"/>
</dbReference>
<dbReference type="GO" id="GO:0003677">
    <property type="term" value="F:DNA binding"/>
    <property type="evidence" value="ECO:0007669"/>
    <property type="project" value="InterPro"/>
</dbReference>